<feature type="region of interest" description="Disordered" evidence="1">
    <location>
        <begin position="1"/>
        <end position="44"/>
    </location>
</feature>
<evidence type="ECO:0000313" key="3">
    <source>
        <dbReference type="Proteomes" id="UP001054837"/>
    </source>
</evidence>
<evidence type="ECO:0000256" key="1">
    <source>
        <dbReference type="SAM" id="MobiDB-lite"/>
    </source>
</evidence>
<dbReference type="Proteomes" id="UP001054837">
    <property type="component" value="Unassembled WGS sequence"/>
</dbReference>
<protein>
    <submittedName>
        <fullName evidence="2">Uncharacterized protein</fullName>
    </submittedName>
</protein>
<comment type="caution">
    <text evidence="2">The sequence shown here is derived from an EMBL/GenBank/DDBJ whole genome shotgun (WGS) entry which is preliminary data.</text>
</comment>
<organism evidence="2 3">
    <name type="scientific">Caerostris darwini</name>
    <dbReference type="NCBI Taxonomy" id="1538125"/>
    <lineage>
        <taxon>Eukaryota</taxon>
        <taxon>Metazoa</taxon>
        <taxon>Ecdysozoa</taxon>
        <taxon>Arthropoda</taxon>
        <taxon>Chelicerata</taxon>
        <taxon>Arachnida</taxon>
        <taxon>Araneae</taxon>
        <taxon>Araneomorphae</taxon>
        <taxon>Entelegynae</taxon>
        <taxon>Araneoidea</taxon>
        <taxon>Araneidae</taxon>
        <taxon>Caerostris</taxon>
    </lineage>
</organism>
<evidence type="ECO:0000313" key="2">
    <source>
        <dbReference type="EMBL" id="GIX70687.1"/>
    </source>
</evidence>
<dbReference type="EMBL" id="BPLQ01000391">
    <property type="protein sequence ID" value="GIX70687.1"/>
    <property type="molecule type" value="Genomic_DNA"/>
</dbReference>
<feature type="compositionally biased region" description="Low complexity" evidence="1">
    <location>
        <begin position="25"/>
        <end position="38"/>
    </location>
</feature>
<proteinExistence type="predicted"/>
<name>A0AAV4ME29_9ARAC</name>
<sequence length="130" mass="14105">MEAASFCAPTAPPICPSRSGEDPELLPTLSTPYSSSHSSAEDDGHKFFLPDHRVCLSSEVKRAAAAEARSNRTIIKAESRVRKKNFSTRGLVRFIFPQKPCCVEPTPSSCFLLSSVSKGYGGLKLICSRV</sequence>
<reference evidence="2 3" key="1">
    <citation type="submission" date="2021-06" db="EMBL/GenBank/DDBJ databases">
        <title>Caerostris darwini draft genome.</title>
        <authorList>
            <person name="Kono N."/>
            <person name="Arakawa K."/>
        </authorList>
    </citation>
    <scope>NUCLEOTIDE SEQUENCE [LARGE SCALE GENOMIC DNA]</scope>
</reference>
<keyword evidence="3" id="KW-1185">Reference proteome</keyword>
<accession>A0AAV4ME29</accession>
<gene>
    <name evidence="2" type="ORF">CDAR_114731</name>
</gene>
<dbReference type="AlphaFoldDB" id="A0AAV4ME29"/>